<name>A0A645F9L7_9ZZZZ</name>
<gene>
    <name evidence="2" type="ORF">SDC9_158234</name>
</gene>
<keyword evidence="1" id="KW-0812">Transmembrane</keyword>
<reference evidence="2" key="1">
    <citation type="submission" date="2019-08" db="EMBL/GenBank/DDBJ databases">
        <authorList>
            <person name="Kucharzyk K."/>
            <person name="Murdoch R.W."/>
            <person name="Higgins S."/>
            <person name="Loffler F."/>
        </authorList>
    </citation>
    <scope>NUCLEOTIDE SEQUENCE</scope>
</reference>
<sequence length="169" mass="18973">MKFPDSSVSHQLGGNPELWRRALLCTYLENHTLFPDEVTQEAAFRYGQRGGFLQVNIFFCQCSSGCRLRVPVIGSADDDGIDILIQKHFLIVVIHSGILIVAVARFLCIVIVYVFFSIKKPLFIHITHGYELSLTILYGFCHIVIAGNPAKTNLPDINFITRCIFAKQG</sequence>
<comment type="caution">
    <text evidence="2">The sequence shown here is derived from an EMBL/GenBank/DDBJ whole genome shotgun (WGS) entry which is preliminary data.</text>
</comment>
<feature type="transmembrane region" description="Helical" evidence="1">
    <location>
        <begin position="122"/>
        <end position="145"/>
    </location>
</feature>
<keyword evidence="1" id="KW-1133">Transmembrane helix</keyword>
<organism evidence="2">
    <name type="scientific">bioreactor metagenome</name>
    <dbReference type="NCBI Taxonomy" id="1076179"/>
    <lineage>
        <taxon>unclassified sequences</taxon>
        <taxon>metagenomes</taxon>
        <taxon>ecological metagenomes</taxon>
    </lineage>
</organism>
<proteinExistence type="predicted"/>
<feature type="transmembrane region" description="Helical" evidence="1">
    <location>
        <begin position="89"/>
        <end position="116"/>
    </location>
</feature>
<evidence type="ECO:0000256" key="1">
    <source>
        <dbReference type="SAM" id="Phobius"/>
    </source>
</evidence>
<keyword evidence="1" id="KW-0472">Membrane</keyword>
<dbReference type="AlphaFoldDB" id="A0A645F9L7"/>
<evidence type="ECO:0000313" key="2">
    <source>
        <dbReference type="EMBL" id="MPN10937.1"/>
    </source>
</evidence>
<accession>A0A645F9L7</accession>
<protein>
    <submittedName>
        <fullName evidence="2">Uncharacterized protein</fullName>
    </submittedName>
</protein>
<dbReference type="EMBL" id="VSSQ01057127">
    <property type="protein sequence ID" value="MPN10937.1"/>
    <property type="molecule type" value="Genomic_DNA"/>
</dbReference>